<evidence type="ECO:0000256" key="9">
    <source>
        <dbReference type="ARBA" id="ARBA00022840"/>
    </source>
</evidence>
<feature type="binding site" evidence="15">
    <location>
        <position position="467"/>
    </location>
    <ligand>
        <name>Mg(2+)</name>
        <dbReference type="ChEBI" id="CHEBI:18420"/>
        <note>shared with alpha subunit</note>
    </ligand>
</feature>
<feature type="domain" description="FDX-ACB" evidence="18">
    <location>
        <begin position="706"/>
        <end position="804"/>
    </location>
</feature>
<dbReference type="Proteomes" id="UP000630528">
    <property type="component" value="Unassembled WGS sequence"/>
</dbReference>
<feature type="binding site" evidence="15">
    <location>
        <position position="457"/>
    </location>
    <ligand>
        <name>Mg(2+)</name>
        <dbReference type="ChEBI" id="CHEBI:18420"/>
        <note>shared with alpha subunit</note>
    </ligand>
</feature>
<comment type="caution">
    <text evidence="20">The sequence shown here is derived from an EMBL/GenBank/DDBJ whole genome shotgun (WGS) entry which is preliminary data.</text>
</comment>
<keyword evidence="10 15" id="KW-0460">Magnesium</keyword>
<dbReference type="NCBIfam" id="NF045760">
    <property type="entry name" value="YtpR"/>
    <property type="match status" value="1"/>
</dbReference>
<dbReference type="Gene3D" id="2.40.50.140">
    <property type="entry name" value="Nucleic acid-binding proteins"/>
    <property type="match status" value="1"/>
</dbReference>
<dbReference type="Pfam" id="PF03484">
    <property type="entry name" value="B5"/>
    <property type="match status" value="1"/>
</dbReference>
<evidence type="ECO:0000256" key="13">
    <source>
        <dbReference type="ARBA" id="ARBA00023146"/>
    </source>
</evidence>
<evidence type="ECO:0000256" key="10">
    <source>
        <dbReference type="ARBA" id="ARBA00022842"/>
    </source>
</evidence>
<dbReference type="InterPro" id="IPR005147">
    <property type="entry name" value="tRNA_synthase_B5-dom"/>
</dbReference>
<dbReference type="InterPro" id="IPR009061">
    <property type="entry name" value="DNA-bd_dom_put_sf"/>
</dbReference>
<comment type="catalytic activity">
    <reaction evidence="14 15">
        <text>tRNA(Phe) + L-phenylalanine + ATP = L-phenylalanyl-tRNA(Phe) + AMP + diphosphate + H(+)</text>
        <dbReference type="Rhea" id="RHEA:19413"/>
        <dbReference type="Rhea" id="RHEA-COMP:9668"/>
        <dbReference type="Rhea" id="RHEA-COMP:9699"/>
        <dbReference type="ChEBI" id="CHEBI:15378"/>
        <dbReference type="ChEBI" id="CHEBI:30616"/>
        <dbReference type="ChEBI" id="CHEBI:33019"/>
        <dbReference type="ChEBI" id="CHEBI:58095"/>
        <dbReference type="ChEBI" id="CHEBI:78442"/>
        <dbReference type="ChEBI" id="CHEBI:78531"/>
        <dbReference type="ChEBI" id="CHEBI:456215"/>
        <dbReference type="EC" id="6.1.1.20"/>
    </reaction>
</comment>
<comment type="subcellular location">
    <subcellularLocation>
        <location evidence="1 15">Cytoplasm</location>
    </subcellularLocation>
</comment>
<dbReference type="InterPro" id="IPR036690">
    <property type="entry name" value="Fdx_antiC-bd_sf"/>
</dbReference>
<evidence type="ECO:0000256" key="15">
    <source>
        <dbReference type="HAMAP-Rule" id="MF_00283"/>
    </source>
</evidence>
<dbReference type="Gene3D" id="3.30.930.10">
    <property type="entry name" value="Bira Bifunctional Protein, Domain 2"/>
    <property type="match status" value="1"/>
</dbReference>
<evidence type="ECO:0000256" key="6">
    <source>
        <dbReference type="ARBA" id="ARBA00022598"/>
    </source>
</evidence>
<comment type="cofactor">
    <cofactor evidence="15">
        <name>Mg(2+)</name>
        <dbReference type="ChEBI" id="CHEBI:18420"/>
    </cofactor>
    <text evidence="15">Binds 2 magnesium ions per tetramer.</text>
</comment>
<dbReference type="Gene3D" id="3.50.40.10">
    <property type="entry name" value="Phenylalanyl-trna Synthetase, Chain B, domain 3"/>
    <property type="match status" value="1"/>
</dbReference>
<dbReference type="Gene3D" id="3.30.70.380">
    <property type="entry name" value="Ferrodoxin-fold anticodon-binding domain"/>
    <property type="match status" value="1"/>
</dbReference>
<feature type="domain" description="TRNA-binding" evidence="17">
    <location>
        <begin position="39"/>
        <end position="153"/>
    </location>
</feature>
<keyword evidence="4 15" id="KW-0963">Cytoplasm</keyword>
<dbReference type="InterPro" id="IPR045864">
    <property type="entry name" value="aa-tRNA-synth_II/BPL/LPL"/>
</dbReference>
<dbReference type="Pfam" id="PF03147">
    <property type="entry name" value="FDX-ACB"/>
    <property type="match status" value="1"/>
</dbReference>
<keyword evidence="21" id="KW-1185">Reference proteome</keyword>
<dbReference type="InterPro" id="IPR020825">
    <property type="entry name" value="Phe-tRNA_synthase-like_B3/B4"/>
</dbReference>
<evidence type="ECO:0000256" key="5">
    <source>
        <dbReference type="ARBA" id="ARBA00022555"/>
    </source>
</evidence>
<dbReference type="SUPFAM" id="SSF55681">
    <property type="entry name" value="Class II aaRS and biotin synthetases"/>
    <property type="match status" value="1"/>
</dbReference>
<evidence type="ECO:0000256" key="12">
    <source>
        <dbReference type="ARBA" id="ARBA00022917"/>
    </source>
</evidence>
<evidence type="ECO:0000256" key="4">
    <source>
        <dbReference type="ARBA" id="ARBA00022490"/>
    </source>
</evidence>
<keyword evidence="8 15" id="KW-0547">Nucleotide-binding</keyword>
<dbReference type="Pfam" id="PF01588">
    <property type="entry name" value="tRNA_bind"/>
    <property type="match status" value="1"/>
</dbReference>
<accession>A0A934TU61</accession>
<dbReference type="SUPFAM" id="SSF54991">
    <property type="entry name" value="Anticodon-binding domain of PheRS"/>
    <property type="match status" value="1"/>
</dbReference>
<dbReference type="AlphaFoldDB" id="A0A934TU61"/>
<dbReference type="EC" id="6.1.1.20" evidence="15"/>
<dbReference type="Pfam" id="PF17759">
    <property type="entry name" value="tRNA_synthFbeta"/>
    <property type="match status" value="1"/>
</dbReference>
<dbReference type="SUPFAM" id="SSF56037">
    <property type="entry name" value="PheT/TilS domain"/>
    <property type="match status" value="1"/>
</dbReference>
<organism evidence="20 21">
    <name type="scientific">Ramlibacter ginsenosidimutans</name>
    <dbReference type="NCBI Taxonomy" id="502333"/>
    <lineage>
        <taxon>Bacteria</taxon>
        <taxon>Pseudomonadati</taxon>
        <taxon>Pseudomonadota</taxon>
        <taxon>Betaproteobacteria</taxon>
        <taxon>Burkholderiales</taxon>
        <taxon>Comamonadaceae</taxon>
        <taxon>Ramlibacter</taxon>
    </lineage>
</organism>
<dbReference type="FunFam" id="2.40.50.140:FF:000045">
    <property type="entry name" value="Phenylalanine--tRNA ligase beta subunit"/>
    <property type="match status" value="1"/>
</dbReference>
<dbReference type="PANTHER" id="PTHR10947">
    <property type="entry name" value="PHENYLALANYL-TRNA SYNTHETASE BETA CHAIN AND LEUCINE-RICH REPEAT-CONTAINING PROTEIN 47"/>
    <property type="match status" value="1"/>
</dbReference>
<feature type="binding site" evidence="15">
    <location>
        <position position="463"/>
    </location>
    <ligand>
        <name>Mg(2+)</name>
        <dbReference type="ChEBI" id="CHEBI:18420"/>
        <note>shared with alpha subunit</note>
    </ligand>
</feature>
<dbReference type="FunFam" id="3.30.930.10:FF:000022">
    <property type="entry name" value="Phenylalanine--tRNA ligase beta subunit"/>
    <property type="match status" value="1"/>
</dbReference>
<keyword evidence="5 16" id="KW-0820">tRNA-binding</keyword>
<dbReference type="InterPro" id="IPR012340">
    <property type="entry name" value="NA-bd_OB-fold"/>
</dbReference>
<dbReference type="SUPFAM" id="SSF50249">
    <property type="entry name" value="Nucleic acid-binding proteins"/>
    <property type="match status" value="1"/>
</dbReference>
<dbReference type="InterPro" id="IPR033714">
    <property type="entry name" value="tRNA_bind_bactPheRS"/>
</dbReference>
<evidence type="ECO:0000259" key="19">
    <source>
        <dbReference type="PROSITE" id="PS51483"/>
    </source>
</evidence>
<reference evidence="20" key="1">
    <citation type="journal article" date="2012" name="J. Microbiol. Biotechnol.">
        <title>Ramlibacter ginsenosidimutans sp. nov., with ginsenoside-converting activity.</title>
        <authorList>
            <person name="Wang L."/>
            <person name="An D.S."/>
            <person name="Kim S.G."/>
            <person name="Jin F.X."/>
            <person name="Kim S.C."/>
            <person name="Lee S.T."/>
            <person name="Im W.T."/>
        </authorList>
    </citation>
    <scope>NUCLEOTIDE SEQUENCE</scope>
    <source>
        <strain evidence="20">KACC 17527</strain>
    </source>
</reference>
<dbReference type="PROSITE" id="PS51447">
    <property type="entry name" value="FDX_ACB"/>
    <property type="match status" value="1"/>
</dbReference>
<sequence length="805" mass="88383">MQFPESWLRAFCNPPLTTQQIADTLTMGGLEVEDLRPVAPPFSKVVVGEIREAVQHPNADRLRVCQVDVGQGALLNIVCGAPNARVGIRVPTALVGAELPPGEDGKPFAIKLGKLRGVESQGMLCSARELQLSDDHGGLLELDASAPIGKNVREVLNLDDHVFTLKLTPNLAHALSVYGVARELSALTGAPLIEPKFEPVPPKTDAKLKVKVSAPDLCGRFSGRVIRNVDTTAKTPQWMVERLAGCGQRSVTALVDISNYVMFEFGRPSHIFDYDRIHGGLEVRWGRPGETLKLLNGSTITVDEKVGVIADDRQVESLAGIMGGDATAVSDETKNVYVEAAFWWPEAVQGRSRRYNFSTDAGHRFERGVDPSHTVEHIEYITRLILEICGGEPGPMDDQVLKLPQRKPVQLRVSRASKVIGMEISGAECLDAFRRLRLPATADQDVITVTPPPYRFDLAIEEDLIEEVVRVIGYQNLPTTPPLAPISAKLPPEARRSRFAVRRLLAALGYQETINFSFVEAHWEQELAGNADPIKLLNPIASQMSVMRSTLLGSLLQVLKFNLDRKAERVRVFELGRVFLRDPGVQTTDSTVRGVRQPMKVAALAYGSPDGLQWGRKAQAVDFYDMKGDVQALLSPLQAEFVPGSHPAMHPGRCAAIRVDGREVGFVGELHPRWRQQWELPHTPLLFELDLDVVTARQVPAFEPVPRFQPAERDIAVIVGEQVTHDQLLAAIRSAETGGLLRDAFLFDVYKPQQATAGLALDEKSLAVRLTLARSDATLTDEQIDAAVRAVVERISAQLGGRLRG</sequence>
<keyword evidence="7 15" id="KW-0479">Metal-binding</keyword>
<keyword evidence="9 15" id="KW-0067">ATP-binding</keyword>
<dbReference type="HAMAP" id="MF_00283">
    <property type="entry name" value="Phe_tRNA_synth_beta1"/>
    <property type="match status" value="1"/>
</dbReference>
<dbReference type="SMART" id="SM00874">
    <property type="entry name" value="B5"/>
    <property type="match status" value="1"/>
</dbReference>
<dbReference type="SMART" id="SM00896">
    <property type="entry name" value="FDX-ACB"/>
    <property type="match status" value="1"/>
</dbReference>
<dbReference type="InterPro" id="IPR041616">
    <property type="entry name" value="PheRS_beta_core"/>
</dbReference>
<evidence type="ECO:0000256" key="2">
    <source>
        <dbReference type="ARBA" id="ARBA00008653"/>
    </source>
</evidence>
<dbReference type="RefSeq" id="WP_201173026.1">
    <property type="nucleotide sequence ID" value="NZ_JAEPWM010000006.1"/>
</dbReference>
<evidence type="ECO:0000259" key="18">
    <source>
        <dbReference type="PROSITE" id="PS51447"/>
    </source>
</evidence>
<evidence type="ECO:0000256" key="7">
    <source>
        <dbReference type="ARBA" id="ARBA00022723"/>
    </source>
</evidence>
<evidence type="ECO:0000256" key="11">
    <source>
        <dbReference type="ARBA" id="ARBA00022884"/>
    </source>
</evidence>
<gene>
    <name evidence="15" type="primary">pheT</name>
    <name evidence="20" type="ORF">JJB11_15370</name>
</gene>
<dbReference type="GO" id="GO:0009328">
    <property type="term" value="C:phenylalanine-tRNA ligase complex"/>
    <property type="evidence" value="ECO:0007669"/>
    <property type="project" value="TreeGrafter"/>
</dbReference>
<feature type="binding site" evidence="15">
    <location>
        <position position="466"/>
    </location>
    <ligand>
        <name>Mg(2+)</name>
        <dbReference type="ChEBI" id="CHEBI:18420"/>
        <note>shared with alpha subunit</note>
    </ligand>
</feature>
<evidence type="ECO:0000256" key="1">
    <source>
        <dbReference type="ARBA" id="ARBA00004496"/>
    </source>
</evidence>
<dbReference type="PROSITE" id="PS50886">
    <property type="entry name" value="TRBD"/>
    <property type="match status" value="1"/>
</dbReference>
<dbReference type="InterPro" id="IPR004532">
    <property type="entry name" value="Phe-tRNA-ligase_IIc_bsu_bact"/>
</dbReference>
<reference evidence="20" key="2">
    <citation type="submission" date="2021-01" db="EMBL/GenBank/DDBJ databases">
        <authorList>
            <person name="Kang M."/>
        </authorList>
    </citation>
    <scope>NUCLEOTIDE SEQUENCE</scope>
    <source>
        <strain evidence="20">KACC 17527</strain>
    </source>
</reference>
<keyword evidence="11 16" id="KW-0694">RNA-binding</keyword>
<evidence type="ECO:0000256" key="14">
    <source>
        <dbReference type="ARBA" id="ARBA00049255"/>
    </source>
</evidence>
<evidence type="ECO:0000313" key="20">
    <source>
        <dbReference type="EMBL" id="MBK6007479.1"/>
    </source>
</evidence>
<feature type="domain" description="B5" evidence="19">
    <location>
        <begin position="404"/>
        <end position="479"/>
    </location>
</feature>
<dbReference type="GO" id="GO:0000287">
    <property type="term" value="F:magnesium ion binding"/>
    <property type="evidence" value="ECO:0007669"/>
    <property type="project" value="UniProtKB-UniRule"/>
</dbReference>
<dbReference type="Gene3D" id="3.30.56.10">
    <property type="match status" value="2"/>
</dbReference>
<protein>
    <recommendedName>
        <fullName evidence="15">Phenylalanine--tRNA ligase beta subunit</fullName>
        <ecNumber evidence="15">6.1.1.20</ecNumber>
    </recommendedName>
    <alternativeName>
        <fullName evidence="15">Phenylalanyl-tRNA synthetase beta subunit</fullName>
        <shortName evidence="15">PheRS</shortName>
    </alternativeName>
</protein>
<evidence type="ECO:0000313" key="21">
    <source>
        <dbReference type="Proteomes" id="UP000630528"/>
    </source>
</evidence>
<dbReference type="PANTHER" id="PTHR10947:SF0">
    <property type="entry name" value="PHENYLALANINE--TRNA LIGASE BETA SUBUNIT"/>
    <property type="match status" value="1"/>
</dbReference>
<evidence type="ECO:0000259" key="17">
    <source>
        <dbReference type="PROSITE" id="PS50886"/>
    </source>
</evidence>
<dbReference type="GO" id="GO:0004826">
    <property type="term" value="F:phenylalanine-tRNA ligase activity"/>
    <property type="evidence" value="ECO:0007669"/>
    <property type="project" value="UniProtKB-UniRule"/>
</dbReference>
<dbReference type="CDD" id="cd02796">
    <property type="entry name" value="tRNA_bind_bactPheRS"/>
    <property type="match status" value="1"/>
</dbReference>
<dbReference type="Pfam" id="PF03483">
    <property type="entry name" value="B3_4"/>
    <property type="match status" value="1"/>
</dbReference>
<keyword evidence="13 15" id="KW-0030">Aminoacyl-tRNA synthetase</keyword>
<evidence type="ECO:0000256" key="8">
    <source>
        <dbReference type="ARBA" id="ARBA00022741"/>
    </source>
</evidence>
<dbReference type="GO" id="GO:0006432">
    <property type="term" value="P:phenylalanyl-tRNA aminoacylation"/>
    <property type="evidence" value="ECO:0007669"/>
    <property type="project" value="UniProtKB-UniRule"/>
</dbReference>
<dbReference type="EMBL" id="JAEPWM010000006">
    <property type="protein sequence ID" value="MBK6007479.1"/>
    <property type="molecule type" value="Genomic_DNA"/>
</dbReference>
<evidence type="ECO:0000256" key="16">
    <source>
        <dbReference type="PROSITE-ProRule" id="PRU00209"/>
    </source>
</evidence>
<dbReference type="InterPro" id="IPR002547">
    <property type="entry name" value="tRNA-bd_dom"/>
</dbReference>
<evidence type="ECO:0000256" key="3">
    <source>
        <dbReference type="ARBA" id="ARBA00011209"/>
    </source>
</evidence>
<dbReference type="PROSITE" id="PS51483">
    <property type="entry name" value="B5"/>
    <property type="match status" value="1"/>
</dbReference>
<comment type="subunit">
    <text evidence="3 15">Tetramer of two alpha and two beta subunits.</text>
</comment>
<dbReference type="SUPFAM" id="SSF46955">
    <property type="entry name" value="Putative DNA-binding domain"/>
    <property type="match status" value="1"/>
</dbReference>
<proteinExistence type="inferred from homology"/>
<dbReference type="SMART" id="SM00873">
    <property type="entry name" value="B3_4"/>
    <property type="match status" value="1"/>
</dbReference>
<dbReference type="InterPro" id="IPR005146">
    <property type="entry name" value="B3/B4_tRNA-bd"/>
</dbReference>
<name>A0A934TU61_9BURK</name>
<dbReference type="InterPro" id="IPR045060">
    <property type="entry name" value="Phe-tRNA-ligase_IIc_bsu"/>
</dbReference>
<keyword evidence="12 15" id="KW-0648">Protein biosynthesis</keyword>
<dbReference type="InterPro" id="IPR005121">
    <property type="entry name" value="Fdx_antiC-bd"/>
</dbReference>
<dbReference type="NCBIfam" id="TIGR00472">
    <property type="entry name" value="pheT_bact"/>
    <property type="match status" value="1"/>
</dbReference>
<dbReference type="CDD" id="cd00769">
    <property type="entry name" value="PheRS_beta_core"/>
    <property type="match status" value="1"/>
</dbReference>
<comment type="similarity">
    <text evidence="2 15">Belongs to the phenylalanyl-tRNA synthetase beta subunit family. Type 1 subfamily.</text>
</comment>
<keyword evidence="6 15" id="KW-0436">Ligase</keyword>
<dbReference type="GO" id="GO:0005524">
    <property type="term" value="F:ATP binding"/>
    <property type="evidence" value="ECO:0007669"/>
    <property type="project" value="UniProtKB-UniRule"/>
</dbReference>
<dbReference type="GO" id="GO:0000049">
    <property type="term" value="F:tRNA binding"/>
    <property type="evidence" value="ECO:0007669"/>
    <property type="project" value="UniProtKB-UniRule"/>
</dbReference>